<feature type="region of interest" description="Disordered" evidence="1">
    <location>
        <begin position="513"/>
        <end position="647"/>
    </location>
</feature>
<dbReference type="PANTHER" id="PTHR14932:SF1">
    <property type="entry name" value="RAB-LIKE PROTEIN 6"/>
    <property type="match status" value="1"/>
</dbReference>
<dbReference type="GO" id="GO:0003924">
    <property type="term" value="F:GTPase activity"/>
    <property type="evidence" value="ECO:0007669"/>
    <property type="project" value="InterPro"/>
</dbReference>
<gene>
    <name evidence="2" type="ORF">INT46_008873</name>
</gene>
<protein>
    <recommendedName>
        <fullName evidence="4">Rab-like protein 6</fullName>
    </recommendedName>
</protein>
<dbReference type="InterPro" id="IPR040385">
    <property type="entry name" value="RABL6"/>
</dbReference>
<dbReference type="Gene3D" id="3.40.50.300">
    <property type="entry name" value="P-loop containing nucleotide triphosphate hydrolases"/>
    <property type="match status" value="1"/>
</dbReference>
<evidence type="ECO:0008006" key="4">
    <source>
        <dbReference type="Google" id="ProtNLM"/>
    </source>
</evidence>
<evidence type="ECO:0000313" key="2">
    <source>
        <dbReference type="EMBL" id="KAG2207255.1"/>
    </source>
</evidence>
<dbReference type="GO" id="GO:0005634">
    <property type="term" value="C:nucleus"/>
    <property type="evidence" value="ECO:0007669"/>
    <property type="project" value="TreeGrafter"/>
</dbReference>
<dbReference type="EMBL" id="JAEPRC010000133">
    <property type="protein sequence ID" value="KAG2207255.1"/>
    <property type="molecule type" value="Genomic_DNA"/>
</dbReference>
<dbReference type="InterPro" id="IPR001806">
    <property type="entry name" value="Small_GTPase"/>
</dbReference>
<reference evidence="2" key="1">
    <citation type="submission" date="2020-12" db="EMBL/GenBank/DDBJ databases">
        <title>Metabolic potential, ecology and presence of endohyphal bacteria is reflected in genomic diversity of Mucoromycotina.</title>
        <authorList>
            <person name="Muszewska A."/>
            <person name="Okrasinska A."/>
            <person name="Steczkiewicz K."/>
            <person name="Drgas O."/>
            <person name="Orlowska M."/>
            <person name="Perlinska-Lenart U."/>
            <person name="Aleksandrzak-Piekarczyk T."/>
            <person name="Szatraj K."/>
            <person name="Zielenkiewicz U."/>
            <person name="Pilsyk S."/>
            <person name="Malc E."/>
            <person name="Mieczkowski P."/>
            <person name="Kruszewska J.S."/>
            <person name="Biernat P."/>
            <person name="Pawlowska J."/>
        </authorList>
    </citation>
    <scope>NUCLEOTIDE SEQUENCE</scope>
    <source>
        <strain evidence="2">CBS 226.32</strain>
    </source>
</reference>
<sequence length="647" mass="73589">MSSWWSFGSGATAKKEPAAVTQAAPSQQSFKAMSNAFRKGVQYNMKIVLRGDVMTGKSNLFHRLQGSDFNEEYVSTPQIQVANIPWHYKGMVDPNFVIKNYCHLHVLDSNDIVKIEVWDVVDKVHNKNKSESKGIKLEHKPNDSKINTTTSAPQSPQLPIQQQENQDAAMGLDASTVNVYRNTHGAILMFDTTKPWTFDYVNKELKNVPESMAVLVLGNFCDKAEKRKVEMDTIHATLYEHNQERIKKGAIKPNLIRYAETSMQTGLGLKYIYEYLGVPFLQLMIESLNKQLELKAVEIVDLLETLDTDDDVPAGMQRRRGQDNFDQPSEPRLARQQDEMKLAWDQELEDIASDHPTMLDNFPHRQGTPPVPTSPVKSKKKKYVKLVPEQIPAVVDFNVGDELNDDWFGEDTNTNIDLPKPDKQDSDDEGPGNPMVLGDEDVEPIFYRRPTNTHEQRIIVQEEHKPEPIYEPLEEVNEEEADEQAEEEEQYQPIFKSELNDVWSRSLRRLSGPEVISDSEDEDNRAHRIDSPFAPESPFMESPTFQSGFTGGYEEIGGSNDNPWSIGQSKLVAEKSIIQHDWNHETEQEQVEQEKNVELDTTITEQPTAEKSKKKESSNKKKKSSSSNKKKSSSSKKKSLPLILNNK</sequence>
<organism evidence="2 3">
    <name type="scientific">Mucor plumbeus</name>
    <dbReference type="NCBI Taxonomy" id="97098"/>
    <lineage>
        <taxon>Eukaryota</taxon>
        <taxon>Fungi</taxon>
        <taxon>Fungi incertae sedis</taxon>
        <taxon>Mucoromycota</taxon>
        <taxon>Mucoromycotina</taxon>
        <taxon>Mucoromycetes</taxon>
        <taxon>Mucorales</taxon>
        <taxon>Mucorineae</taxon>
        <taxon>Mucoraceae</taxon>
        <taxon>Mucor</taxon>
    </lineage>
</organism>
<feature type="region of interest" description="Disordered" evidence="1">
    <location>
        <begin position="130"/>
        <end position="167"/>
    </location>
</feature>
<feature type="region of interest" description="Disordered" evidence="1">
    <location>
        <begin position="406"/>
        <end position="440"/>
    </location>
</feature>
<feature type="compositionally biased region" description="Basic and acidic residues" evidence="1">
    <location>
        <begin position="577"/>
        <end position="598"/>
    </location>
</feature>
<feature type="compositionally biased region" description="Basic and acidic residues" evidence="1">
    <location>
        <begin position="608"/>
        <end position="619"/>
    </location>
</feature>
<dbReference type="SUPFAM" id="SSF52540">
    <property type="entry name" value="P-loop containing nucleoside triphosphate hydrolases"/>
    <property type="match status" value="1"/>
</dbReference>
<dbReference type="InterPro" id="IPR027417">
    <property type="entry name" value="P-loop_NTPase"/>
</dbReference>
<evidence type="ECO:0000256" key="1">
    <source>
        <dbReference type="SAM" id="MobiDB-lite"/>
    </source>
</evidence>
<dbReference type="Proteomes" id="UP000650833">
    <property type="component" value="Unassembled WGS sequence"/>
</dbReference>
<dbReference type="PANTHER" id="PTHR14932">
    <property type="entry name" value="RAS GTPASE-RELATED"/>
    <property type="match status" value="1"/>
</dbReference>
<feature type="region of interest" description="Disordered" evidence="1">
    <location>
        <begin position="311"/>
        <end position="333"/>
    </location>
</feature>
<evidence type="ECO:0000313" key="3">
    <source>
        <dbReference type="Proteomes" id="UP000650833"/>
    </source>
</evidence>
<dbReference type="Pfam" id="PF00071">
    <property type="entry name" value="Ras"/>
    <property type="match status" value="1"/>
</dbReference>
<dbReference type="GO" id="GO:0005525">
    <property type="term" value="F:GTP binding"/>
    <property type="evidence" value="ECO:0007669"/>
    <property type="project" value="InterPro"/>
</dbReference>
<feature type="compositionally biased region" description="Basic residues" evidence="1">
    <location>
        <begin position="620"/>
        <end position="639"/>
    </location>
</feature>
<accession>A0A8H7RBG4</accession>
<feature type="compositionally biased region" description="Polar residues" evidence="1">
    <location>
        <begin position="559"/>
        <end position="568"/>
    </location>
</feature>
<dbReference type="OrthoDB" id="207081at2759"/>
<comment type="caution">
    <text evidence="2">The sequence shown here is derived from an EMBL/GenBank/DDBJ whole genome shotgun (WGS) entry which is preliminary data.</text>
</comment>
<dbReference type="GO" id="GO:0005829">
    <property type="term" value="C:cytosol"/>
    <property type="evidence" value="ECO:0007669"/>
    <property type="project" value="TreeGrafter"/>
</dbReference>
<dbReference type="PROSITE" id="PS51419">
    <property type="entry name" value="RAB"/>
    <property type="match status" value="1"/>
</dbReference>
<keyword evidence="3" id="KW-1185">Reference proteome</keyword>
<feature type="compositionally biased region" description="Basic and acidic residues" evidence="1">
    <location>
        <begin position="130"/>
        <end position="143"/>
    </location>
</feature>
<name>A0A8H7RBG4_9FUNG</name>
<dbReference type="AlphaFoldDB" id="A0A8H7RBG4"/>
<feature type="compositionally biased region" description="Polar residues" evidence="1">
    <location>
        <begin position="144"/>
        <end position="166"/>
    </location>
</feature>
<dbReference type="SMART" id="SM00175">
    <property type="entry name" value="RAB"/>
    <property type="match status" value="1"/>
</dbReference>
<proteinExistence type="predicted"/>